<keyword evidence="6" id="KW-1185">Reference proteome</keyword>
<feature type="domain" description="Gnk2-homologous" evidence="4">
    <location>
        <begin position="144"/>
        <end position="256"/>
    </location>
</feature>
<proteinExistence type="predicted"/>
<dbReference type="EMBL" id="OX451738">
    <property type="protein sequence ID" value="CAI8604765.1"/>
    <property type="molecule type" value="Genomic_DNA"/>
</dbReference>
<evidence type="ECO:0000313" key="6">
    <source>
        <dbReference type="Proteomes" id="UP001157006"/>
    </source>
</evidence>
<sequence>MIMPSKTIFLFILVCFINFITIQPNNNNNFRWSSCSNIHETTPNSVFQINLKTLFSYLSSNATANKEFHNATVTDINNSSNTVYGWFMCKGDVPAHLCSQCVTNVTSYYDWESGCSLSKDMVIWYDMCMVRYSDKYSFSTDDLHSLSSGSYSSVNVANLTTSKRLVSETLNEVADKAANFSIGVKKYATKEAIVSGLPSHYFQAQCTPDLSPQDCRKCLNATITEVLWTCNSESNNFMVGESTNSRCYIRYDVYPFYRSINPPTLLEFVAPSNTTNLRLS</sequence>
<evidence type="ECO:0000256" key="1">
    <source>
        <dbReference type="ARBA" id="ARBA00022729"/>
    </source>
</evidence>
<dbReference type="InterPro" id="IPR038408">
    <property type="entry name" value="GNK2_sf"/>
</dbReference>
<dbReference type="PANTHER" id="PTHR32099">
    <property type="entry name" value="CYSTEINE-RICH REPEAT SECRETORY PROTEIN"/>
    <property type="match status" value="1"/>
</dbReference>
<reference evidence="5 6" key="1">
    <citation type="submission" date="2023-01" db="EMBL/GenBank/DDBJ databases">
        <authorList>
            <person name="Kreplak J."/>
        </authorList>
    </citation>
    <scope>NUCLEOTIDE SEQUENCE [LARGE SCALE GENOMIC DNA]</scope>
</reference>
<keyword evidence="1 3" id="KW-0732">Signal</keyword>
<feature type="chain" id="PRO_5043550125" description="Gnk2-homologous domain-containing protein" evidence="3">
    <location>
        <begin position="23"/>
        <end position="280"/>
    </location>
</feature>
<dbReference type="AlphaFoldDB" id="A0AAV1A271"/>
<dbReference type="PROSITE" id="PS51473">
    <property type="entry name" value="GNK2"/>
    <property type="match status" value="2"/>
</dbReference>
<evidence type="ECO:0000259" key="4">
    <source>
        <dbReference type="PROSITE" id="PS51473"/>
    </source>
</evidence>
<dbReference type="CDD" id="cd23509">
    <property type="entry name" value="Gnk2-like"/>
    <property type="match status" value="2"/>
</dbReference>
<feature type="domain" description="Gnk2-homologous" evidence="4">
    <location>
        <begin position="29"/>
        <end position="137"/>
    </location>
</feature>
<dbReference type="Gene3D" id="3.30.430.20">
    <property type="entry name" value="Gnk2 domain, C-X8-C-X2-C motif"/>
    <property type="match status" value="2"/>
</dbReference>
<evidence type="ECO:0000313" key="5">
    <source>
        <dbReference type="EMBL" id="CAI8604765.1"/>
    </source>
</evidence>
<organism evidence="5 6">
    <name type="scientific">Vicia faba</name>
    <name type="common">Broad bean</name>
    <name type="synonym">Faba vulgaris</name>
    <dbReference type="NCBI Taxonomy" id="3906"/>
    <lineage>
        <taxon>Eukaryota</taxon>
        <taxon>Viridiplantae</taxon>
        <taxon>Streptophyta</taxon>
        <taxon>Embryophyta</taxon>
        <taxon>Tracheophyta</taxon>
        <taxon>Spermatophyta</taxon>
        <taxon>Magnoliopsida</taxon>
        <taxon>eudicotyledons</taxon>
        <taxon>Gunneridae</taxon>
        <taxon>Pentapetalae</taxon>
        <taxon>rosids</taxon>
        <taxon>fabids</taxon>
        <taxon>Fabales</taxon>
        <taxon>Fabaceae</taxon>
        <taxon>Papilionoideae</taxon>
        <taxon>50 kb inversion clade</taxon>
        <taxon>NPAAA clade</taxon>
        <taxon>Hologalegina</taxon>
        <taxon>IRL clade</taxon>
        <taxon>Fabeae</taxon>
        <taxon>Vicia</taxon>
    </lineage>
</organism>
<accession>A0AAV1A271</accession>
<dbReference type="PANTHER" id="PTHR32099:SF110">
    <property type="entry name" value="CYSTEINE-RICH RECEPTOR-KINASE-LIKE PROTEIN"/>
    <property type="match status" value="1"/>
</dbReference>
<dbReference type="InterPro" id="IPR002902">
    <property type="entry name" value="GNK2"/>
</dbReference>
<name>A0AAV1A271_VICFA</name>
<evidence type="ECO:0000256" key="3">
    <source>
        <dbReference type="SAM" id="SignalP"/>
    </source>
</evidence>
<dbReference type="Proteomes" id="UP001157006">
    <property type="component" value="Chromosome 3"/>
</dbReference>
<keyword evidence="2" id="KW-0677">Repeat</keyword>
<protein>
    <recommendedName>
        <fullName evidence="4">Gnk2-homologous domain-containing protein</fullName>
    </recommendedName>
</protein>
<dbReference type="Pfam" id="PF01657">
    <property type="entry name" value="Stress-antifung"/>
    <property type="match status" value="2"/>
</dbReference>
<gene>
    <name evidence="5" type="ORF">VFH_III149320</name>
</gene>
<evidence type="ECO:0000256" key="2">
    <source>
        <dbReference type="ARBA" id="ARBA00022737"/>
    </source>
</evidence>
<feature type="signal peptide" evidence="3">
    <location>
        <begin position="1"/>
        <end position="22"/>
    </location>
</feature>